<dbReference type="InterPro" id="IPR036271">
    <property type="entry name" value="Tet_transcr_reg_TetR-rel_C_sf"/>
</dbReference>
<dbReference type="Proteomes" id="UP001531129">
    <property type="component" value="Unassembled WGS sequence"/>
</dbReference>
<dbReference type="EMBL" id="JBAMYC010000024">
    <property type="protein sequence ID" value="MEI1252381.1"/>
    <property type="molecule type" value="Genomic_DNA"/>
</dbReference>
<dbReference type="PROSITE" id="PS50977">
    <property type="entry name" value="HTH_TETR_2"/>
    <property type="match status" value="1"/>
</dbReference>
<evidence type="ECO:0000313" key="7">
    <source>
        <dbReference type="Proteomes" id="UP001531129"/>
    </source>
</evidence>
<dbReference type="SUPFAM" id="SSF48498">
    <property type="entry name" value="Tetracyclin repressor-like, C-terminal domain"/>
    <property type="match status" value="1"/>
</dbReference>
<protein>
    <submittedName>
        <fullName evidence="6">TetR/AcrR family transcriptional regulator</fullName>
    </submittedName>
</protein>
<keyword evidence="3" id="KW-0804">Transcription</keyword>
<keyword evidence="1" id="KW-0805">Transcription regulation</keyword>
<name>A0ABU8CV55_9HYPH</name>
<evidence type="ECO:0000259" key="5">
    <source>
        <dbReference type="PROSITE" id="PS50977"/>
    </source>
</evidence>
<organism evidence="6 7">
    <name type="scientific">Rhizobium aouanii</name>
    <dbReference type="NCBI Taxonomy" id="3118145"/>
    <lineage>
        <taxon>Bacteria</taxon>
        <taxon>Pseudomonadati</taxon>
        <taxon>Pseudomonadota</taxon>
        <taxon>Alphaproteobacteria</taxon>
        <taxon>Hyphomicrobiales</taxon>
        <taxon>Rhizobiaceae</taxon>
        <taxon>Rhizobium/Agrobacterium group</taxon>
        <taxon>Rhizobium</taxon>
    </lineage>
</organism>
<feature type="DNA-binding region" description="H-T-H motif" evidence="4">
    <location>
        <begin position="38"/>
        <end position="57"/>
    </location>
</feature>
<dbReference type="Gene3D" id="1.10.357.10">
    <property type="entry name" value="Tetracycline Repressor, domain 2"/>
    <property type="match status" value="1"/>
</dbReference>
<sequence>MKRVEKKTSRAERKARRPDEILVAAFEVFAAKGYAATRVEDVAARLGITKGTIYFYFPTKEVLFQETFRHASTSYTDLSTAIGSLRGSTADRIRALLLISYESTANDRKTGELLRLSLAEGIRFPEAVDCYHGRFITPTLAALAALIEQGVKSGEFCQHAAACARDVLASSIFQVAVWRLMFADRTPVDSKALLEAHIDLVMSGLVQRSEPRY</sequence>
<evidence type="ECO:0000256" key="4">
    <source>
        <dbReference type="PROSITE-ProRule" id="PRU00335"/>
    </source>
</evidence>
<dbReference type="PANTHER" id="PTHR30055:SF223">
    <property type="entry name" value="HTH-TYPE TRANSCRIPTIONAL REGULATOR UIDR"/>
    <property type="match status" value="1"/>
</dbReference>
<dbReference type="PRINTS" id="PR00455">
    <property type="entry name" value="HTHTETR"/>
</dbReference>
<evidence type="ECO:0000256" key="1">
    <source>
        <dbReference type="ARBA" id="ARBA00023015"/>
    </source>
</evidence>
<reference evidence="6 7" key="1">
    <citation type="submission" date="2024-01" db="EMBL/GenBank/DDBJ databases">
        <title>Draft genome sequences of three bacterial strains isolated from Acacia saligna represent a potential new species within the genus Rhizobium.</title>
        <authorList>
            <person name="Tambong J.T."/>
            <person name="Mnasri B."/>
        </authorList>
    </citation>
    <scope>NUCLEOTIDE SEQUENCE [LARGE SCALE GENOMIC DNA]</scope>
    <source>
        <strain evidence="6 7">1AS12I</strain>
    </source>
</reference>
<accession>A0ABU8CV55</accession>
<feature type="domain" description="HTH tetR-type" evidence="5">
    <location>
        <begin position="15"/>
        <end position="75"/>
    </location>
</feature>
<gene>
    <name evidence="6" type="ORF">V8Q02_30930</name>
</gene>
<dbReference type="Pfam" id="PF00440">
    <property type="entry name" value="TetR_N"/>
    <property type="match status" value="1"/>
</dbReference>
<dbReference type="RefSeq" id="WP_335916021.1">
    <property type="nucleotide sequence ID" value="NZ_JBAMYB010000023.1"/>
</dbReference>
<evidence type="ECO:0000256" key="2">
    <source>
        <dbReference type="ARBA" id="ARBA00023125"/>
    </source>
</evidence>
<evidence type="ECO:0000313" key="6">
    <source>
        <dbReference type="EMBL" id="MEI1252381.1"/>
    </source>
</evidence>
<comment type="caution">
    <text evidence="6">The sequence shown here is derived from an EMBL/GenBank/DDBJ whole genome shotgun (WGS) entry which is preliminary data.</text>
</comment>
<dbReference type="InterPro" id="IPR011075">
    <property type="entry name" value="TetR_C"/>
</dbReference>
<dbReference type="SUPFAM" id="SSF46689">
    <property type="entry name" value="Homeodomain-like"/>
    <property type="match status" value="1"/>
</dbReference>
<evidence type="ECO:0000256" key="3">
    <source>
        <dbReference type="ARBA" id="ARBA00023163"/>
    </source>
</evidence>
<dbReference type="PANTHER" id="PTHR30055">
    <property type="entry name" value="HTH-TYPE TRANSCRIPTIONAL REGULATOR RUTR"/>
    <property type="match status" value="1"/>
</dbReference>
<dbReference type="InterPro" id="IPR009057">
    <property type="entry name" value="Homeodomain-like_sf"/>
</dbReference>
<dbReference type="InterPro" id="IPR050109">
    <property type="entry name" value="HTH-type_TetR-like_transc_reg"/>
</dbReference>
<keyword evidence="7" id="KW-1185">Reference proteome</keyword>
<dbReference type="InterPro" id="IPR001647">
    <property type="entry name" value="HTH_TetR"/>
</dbReference>
<proteinExistence type="predicted"/>
<keyword evidence="2 4" id="KW-0238">DNA-binding</keyword>
<dbReference type="Pfam" id="PF16859">
    <property type="entry name" value="TetR_C_11"/>
    <property type="match status" value="1"/>
</dbReference>